<sequence length="134" mass="15090">MGNPKWGKIRKKKGSSGCFQRCSSPLFCYQDDGRLMNWGVKNRRGSNSVEDHSHASSQLLLPPSQPRSSSWNPSPPQPNGNAPSPTTSPLNFTAQNNYNDTIRPPLISLRQEPALQRHYWGMLILLMIIILMMN</sequence>
<dbReference type="EMBL" id="BAABME010011797">
    <property type="protein sequence ID" value="GAA0184308.1"/>
    <property type="molecule type" value="Genomic_DNA"/>
</dbReference>
<feature type="compositionally biased region" description="Low complexity" evidence="1">
    <location>
        <begin position="56"/>
        <end position="72"/>
    </location>
</feature>
<accession>A0AAV3RRG4</accession>
<comment type="caution">
    <text evidence="3">The sequence shown here is derived from an EMBL/GenBank/DDBJ whole genome shotgun (WGS) entry which is preliminary data.</text>
</comment>
<proteinExistence type="predicted"/>
<organism evidence="3 4">
    <name type="scientific">Lithospermum erythrorhizon</name>
    <name type="common">Purple gromwell</name>
    <name type="synonym">Lithospermum officinale var. erythrorhizon</name>
    <dbReference type="NCBI Taxonomy" id="34254"/>
    <lineage>
        <taxon>Eukaryota</taxon>
        <taxon>Viridiplantae</taxon>
        <taxon>Streptophyta</taxon>
        <taxon>Embryophyta</taxon>
        <taxon>Tracheophyta</taxon>
        <taxon>Spermatophyta</taxon>
        <taxon>Magnoliopsida</taxon>
        <taxon>eudicotyledons</taxon>
        <taxon>Gunneridae</taxon>
        <taxon>Pentapetalae</taxon>
        <taxon>asterids</taxon>
        <taxon>lamiids</taxon>
        <taxon>Boraginales</taxon>
        <taxon>Boraginaceae</taxon>
        <taxon>Boraginoideae</taxon>
        <taxon>Lithospermeae</taxon>
        <taxon>Lithospermum</taxon>
    </lineage>
</organism>
<keyword evidence="2" id="KW-0812">Transmembrane</keyword>
<feature type="transmembrane region" description="Helical" evidence="2">
    <location>
        <begin position="117"/>
        <end position="133"/>
    </location>
</feature>
<keyword evidence="2" id="KW-0472">Membrane</keyword>
<name>A0AAV3RRG4_LITER</name>
<dbReference type="AlphaFoldDB" id="A0AAV3RRG4"/>
<feature type="compositionally biased region" description="Polar residues" evidence="1">
    <location>
        <begin position="80"/>
        <end position="97"/>
    </location>
</feature>
<keyword evidence="2" id="KW-1133">Transmembrane helix</keyword>
<protein>
    <submittedName>
        <fullName evidence="3">Uncharacterized protein</fullName>
    </submittedName>
</protein>
<evidence type="ECO:0000313" key="3">
    <source>
        <dbReference type="EMBL" id="GAA0184308.1"/>
    </source>
</evidence>
<evidence type="ECO:0000256" key="2">
    <source>
        <dbReference type="SAM" id="Phobius"/>
    </source>
</evidence>
<dbReference type="Proteomes" id="UP001454036">
    <property type="component" value="Unassembled WGS sequence"/>
</dbReference>
<keyword evidence="4" id="KW-1185">Reference proteome</keyword>
<gene>
    <name evidence="3" type="ORF">LIER_31596</name>
</gene>
<evidence type="ECO:0000256" key="1">
    <source>
        <dbReference type="SAM" id="MobiDB-lite"/>
    </source>
</evidence>
<reference evidence="3 4" key="1">
    <citation type="submission" date="2024-01" db="EMBL/GenBank/DDBJ databases">
        <title>The complete chloroplast genome sequence of Lithospermum erythrorhizon: insights into the phylogenetic relationship among Boraginaceae species and the maternal lineages of purple gromwells.</title>
        <authorList>
            <person name="Okada T."/>
            <person name="Watanabe K."/>
        </authorList>
    </citation>
    <scope>NUCLEOTIDE SEQUENCE [LARGE SCALE GENOMIC DNA]</scope>
</reference>
<evidence type="ECO:0000313" key="4">
    <source>
        <dbReference type="Proteomes" id="UP001454036"/>
    </source>
</evidence>
<feature type="region of interest" description="Disordered" evidence="1">
    <location>
        <begin position="40"/>
        <end position="97"/>
    </location>
</feature>